<dbReference type="Proteomes" id="UP001234798">
    <property type="component" value="Chromosome"/>
</dbReference>
<evidence type="ECO:0000313" key="2">
    <source>
        <dbReference type="EMBL" id="WMD21193.1"/>
    </source>
</evidence>
<name>A0ABY9M4T3_9BURK</name>
<dbReference type="EMBL" id="CP132976">
    <property type="protein sequence ID" value="WMD21193.1"/>
    <property type="molecule type" value="Genomic_DNA"/>
</dbReference>
<evidence type="ECO:0000256" key="1">
    <source>
        <dbReference type="SAM" id="SignalP"/>
    </source>
</evidence>
<evidence type="ECO:0008006" key="4">
    <source>
        <dbReference type="Google" id="ProtNLM"/>
    </source>
</evidence>
<dbReference type="RefSeq" id="WP_306944858.1">
    <property type="nucleotide sequence ID" value="NZ_CP132976.1"/>
</dbReference>
<feature type="chain" id="PRO_5046251842" description="Lipoprotein" evidence="1">
    <location>
        <begin position="31"/>
        <end position="239"/>
    </location>
</feature>
<sequence length="239" mass="25827">MNSVSGVFPRNRSRMARLAGCALLALSVSACGVSKVDEVSVAWPGFKDGQPVVLPSDPAQCPDLTGVYQATGVYRSGDKQAVTLKDLRFFMTHALALSGMGDTPLPEWQSSPQATVAFTPGEQAWNLLAQDGNGARSAGKFPLLNGQEDLAGLKGVADSRLLGGTHRYTGCTQGRLWISVRYDWRQYESMGVTRHVAMFRPDAGGLLVTVQRESDSIGLLPWYSNDSTLSQYWYAPAAH</sequence>
<proteinExistence type="predicted"/>
<reference evidence="2 3" key="1">
    <citation type="submission" date="2023-08" db="EMBL/GenBank/DDBJ databases">
        <title>Achromobacter seleniivolatilans sp. nov., isolated from seleniferous soil.</title>
        <authorList>
            <person name="Zhang S."/>
            <person name="Li K."/>
            <person name="Peng J."/>
            <person name="Zhao Q."/>
            <person name="Wang H."/>
            <person name="Guo Y."/>
        </authorList>
    </citation>
    <scope>NUCLEOTIDE SEQUENCE [LARGE SCALE GENOMIC DNA]</scope>
    <source>
        <strain evidence="2 3">R39</strain>
    </source>
</reference>
<organism evidence="2 3">
    <name type="scientific">Achromobacter seleniivolatilans</name>
    <dbReference type="NCBI Taxonomy" id="3047478"/>
    <lineage>
        <taxon>Bacteria</taxon>
        <taxon>Pseudomonadati</taxon>
        <taxon>Pseudomonadota</taxon>
        <taxon>Betaproteobacteria</taxon>
        <taxon>Burkholderiales</taxon>
        <taxon>Alcaligenaceae</taxon>
        <taxon>Achromobacter</taxon>
    </lineage>
</organism>
<feature type="signal peptide" evidence="1">
    <location>
        <begin position="1"/>
        <end position="30"/>
    </location>
</feature>
<protein>
    <recommendedName>
        <fullName evidence="4">Lipoprotein</fullName>
    </recommendedName>
</protein>
<gene>
    <name evidence="2" type="ORF">RAS12_02160</name>
</gene>
<keyword evidence="1" id="KW-0732">Signal</keyword>
<accession>A0ABY9M4T3</accession>
<evidence type="ECO:0000313" key="3">
    <source>
        <dbReference type="Proteomes" id="UP001234798"/>
    </source>
</evidence>
<keyword evidence="3" id="KW-1185">Reference proteome</keyword>